<keyword evidence="2" id="KW-1003">Cell membrane</keyword>
<sequence>MSAVEAAPAVQVRGLRRAYGERVVLQDVSLDIRTGEVVAMLGRSGVGKSTFLRVLGGFDPDAEGQVVVPDNRAIVFQSPRLLPWLKVLPNVVFGMTDPDRRERGRRALAEVGLLDHAGAWPNTLSGGEAQRTALARALVREPDLLLLDEPFGALDALTRMTMHRLVGELLRVHRPATLLVTHDVDEAIALGDRVVVIDSGRIAVDVSVDLPRPRRRETAEVAALRRRLLRELGVDDAELDG</sequence>
<gene>
    <name evidence="8" type="ORF">GCM10009836_67640</name>
</gene>
<keyword evidence="5" id="KW-1278">Translocase</keyword>
<dbReference type="EMBL" id="BAAAQK010000028">
    <property type="protein sequence ID" value="GAA1876735.1"/>
    <property type="molecule type" value="Genomic_DNA"/>
</dbReference>
<feature type="domain" description="ABC transporter" evidence="7">
    <location>
        <begin position="10"/>
        <end position="224"/>
    </location>
</feature>
<proteinExistence type="predicted"/>
<evidence type="ECO:0000256" key="3">
    <source>
        <dbReference type="ARBA" id="ARBA00022741"/>
    </source>
</evidence>
<evidence type="ECO:0000256" key="4">
    <source>
        <dbReference type="ARBA" id="ARBA00022840"/>
    </source>
</evidence>
<dbReference type="PROSITE" id="PS50893">
    <property type="entry name" value="ABC_TRANSPORTER_2"/>
    <property type="match status" value="1"/>
</dbReference>
<dbReference type="SMART" id="SM00382">
    <property type="entry name" value="AAA"/>
    <property type="match status" value="1"/>
</dbReference>
<reference evidence="8 9" key="1">
    <citation type="journal article" date="2019" name="Int. J. Syst. Evol. Microbiol.">
        <title>The Global Catalogue of Microorganisms (GCM) 10K type strain sequencing project: providing services to taxonomists for standard genome sequencing and annotation.</title>
        <authorList>
            <consortium name="The Broad Institute Genomics Platform"/>
            <consortium name="The Broad Institute Genome Sequencing Center for Infectious Disease"/>
            <person name="Wu L."/>
            <person name="Ma J."/>
        </authorList>
    </citation>
    <scope>NUCLEOTIDE SEQUENCE [LARGE SCALE GENOMIC DNA]</scope>
    <source>
        <strain evidence="8 9">JCM 16009</strain>
    </source>
</reference>
<name>A0ABN2NNP4_9PSEU</name>
<organism evidence="8 9">
    <name type="scientific">Pseudonocardia ailaonensis</name>
    <dbReference type="NCBI Taxonomy" id="367279"/>
    <lineage>
        <taxon>Bacteria</taxon>
        <taxon>Bacillati</taxon>
        <taxon>Actinomycetota</taxon>
        <taxon>Actinomycetes</taxon>
        <taxon>Pseudonocardiales</taxon>
        <taxon>Pseudonocardiaceae</taxon>
        <taxon>Pseudonocardia</taxon>
    </lineage>
</organism>
<keyword evidence="4 8" id="KW-0067">ATP-binding</keyword>
<keyword evidence="3" id="KW-0547">Nucleotide-binding</keyword>
<dbReference type="RefSeq" id="WP_344426733.1">
    <property type="nucleotide sequence ID" value="NZ_BAAAQK010000028.1"/>
</dbReference>
<dbReference type="GO" id="GO:0005524">
    <property type="term" value="F:ATP binding"/>
    <property type="evidence" value="ECO:0007669"/>
    <property type="project" value="UniProtKB-KW"/>
</dbReference>
<dbReference type="Gene3D" id="3.40.50.300">
    <property type="entry name" value="P-loop containing nucleotide triphosphate hydrolases"/>
    <property type="match status" value="1"/>
</dbReference>
<evidence type="ECO:0000256" key="5">
    <source>
        <dbReference type="ARBA" id="ARBA00022967"/>
    </source>
</evidence>
<evidence type="ECO:0000256" key="6">
    <source>
        <dbReference type="ARBA" id="ARBA00023136"/>
    </source>
</evidence>
<evidence type="ECO:0000256" key="2">
    <source>
        <dbReference type="ARBA" id="ARBA00022475"/>
    </source>
</evidence>
<keyword evidence="1" id="KW-0813">Transport</keyword>
<evidence type="ECO:0000313" key="9">
    <source>
        <dbReference type="Proteomes" id="UP001500449"/>
    </source>
</evidence>
<evidence type="ECO:0000256" key="1">
    <source>
        <dbReference type="ARBA" id="ARBA00022448"/>
    </source>
</evidence>
<dbReference type="InterPro" id="IPR050166">
    <property type="entry name" value="ABC_transporter_ATP-bind"/>
</dbReference>
<dbReference type="PANTHER" id="PTHR42788:SF17">
    <property type="entry name" value="ALIPHATIC SULFONATES IMPORT ATP-BINDING PROTEIN SSUB"/>
    <property type="match status" value="1"/>
</dbReference>
<keyword evidence="6" id="KW-0472">Membrane</keyword>
<dbReference type="InterPro" id="IPR027417">
    <property type="entry name" value="P-loop_NTPase"/>
</dbReference>
<dbReference type="SUPFAM" id="SSF52540">
    <property type="entry name" value="P-loop containing nucleoside triphosphate hydrolases"/>
    <property type="match status" value="1"/>
</dbReference>
<dbReference type="InterPro" id="IPR003439">
    <property type="entry name" value="ABC_transporter-like_ATP-bd"/>
</dbReference>
<evidence type="ECO:0000313" key="8">
    <source>
        <dbReference type="EMBL" id="GAA1876735.1"/>
    </source>
</evidence>
<keyword evidence="9" id="KW-1185">Reference proteome</keyword>
<dbReference type="Proteomes" id="UP001500449">
    <property type="component" value="Unassembled WGS sequence"/>
</dbReference>
<comment type="caution">
    <text evidence="8">The sequence shown here is derived from an EMBL/GenBank/DDBJ whole genome shotgun (WGS) entry which is preliminary data.</text>
</comment>
<dbReference type="PANTHER" id="PTHR42788">
    <property type="entry name" value="TAURINE IMPORT ATP-BINDING PROTEIN-RELATED"/>
    <property type="match status" value="1"/>
</dbReference>
<evidence type="ECO:0000259" key="7">
    <source>
        <dbReference type="PROSITE" id="PS50893"/>
    </source>
</evidence>
<dbReference type="Pfam" id="PF00005">
    <property type="entry name" value="ABC_tran"/>
    <property type="match status" value="1"/>
</dbReference>
<accession>A0ABN2NNP4</accession>
<dbReference type="InterPro" id="IPR003593">
    <property type="entry name" value="AAA+_ATPase"/>
</dbReference>
<protein>
    <submittedName>
        <fullName evidence="8">ABC transporter ATP-binding protein</fullName>
    </submittedName>
</protein>